<dbReference type="NCBIfam" id="NF038402">
    <property type="entry name" value="TroA_like"/>
    <property type="match status" value="1"/>
</dbReference>
<evidence type="ECO:0000313" key="4">
    <source>
        <dbReference type="EMBL" id="NML45306.1"/>
    </source>
</evidence>
<dbReference type="GO" id="GO:0071281">
    <property type="term" value="P:cellular response to iron ion"/>
    <property type="evidence" value="ECO:0007669"/>
    <property type="project" value="TreeGrafter"/>
</dbReference>
<dbReference type="InterPro" id="IPR002491">
    <property type="entry name" value="ABC_transptr_periplasmic_BD"/>
</dbReference>
<gene>
    <name evidence="4" type="ORF">HHL11_16250</name>
</gene>
<evidence type="ECO:0000256" key="2">
    <source>
        <dbReference type="SAM" id="SignalP"/>
    </source>
</evidence>
<dbReference type="Proteomes" id="UP000541185">
    <property type="component" value="Unassembled WGS sequence"/>
</dbReference>
<evidence type="ECO:0000256" key="1">
    <source>
        <dbReference type="ARBA" id="ARBA00022729"/>
    </source>
</evidence>
<dbReference type="AlphaFoldDB" id="A0A848H2W0"/>
<sequence>MKRILGALVLALVLAAPARAELKVTDDRGVTVTLPQSPRRIVSLLPSLTETVCELGECGRLVGVDRYSNYPASVLALPRVGGGIDPNIEAVVALKPDVVLMATSSRGAERLESLGVKVLAMEPRTAADVPRVMEKLGQLLQVPDAQRIWRAINAGVAAAAQSLPPAARGARVYFEVSRGPYAAGPGSFIGDVLQRLGARNIITPEMGPFPRINPEFVVKADPDLILIGDRNADGLEQRPGWAKLRAVREKRICVFDAAQSDVLVRPGPRMAEAARLLAGCLAAKAGK</sequence>
<dbReference type="PANTHER" id="PTHR30535:SF34">
    <property type="entry name" value="MOLYBDATE-BINDING PROTEIN MOLA"/>
    <property type="match status" value="1"/>
</dbReference>
<evidence type="ECO:0000259" key="3">
    <source>
        <dbReference type="PROSITE" id="PS50983"/>
    </source>
</evidence>
<dbReference type="Pfam" id="PF01497">
    <property type="entry name" value="Peripla_BP_2"/>
    <property type="match status" value="1"/>
</dbReference>
<dbReference type="EMBL" id="JABBFX010000001">
    <property type="protein sequence ID" value="NML45306.1"/>
    <property type="molecule type" value="Genomic_DNA"/>
</dbReference>
<organism evidence="4 5">
    <name type="scientific">Ramlibacter agri</name>
    <dbReference type="NCBI Taxonomy" id="2728837"/>
    <lineage>
        <taxon>Bacteria</taxon>
        <taxon>Pseudomonadati</taxon>
        <taxon>Pseudomonadota</taxon>
        <taxon>Betaproteobacteria</taxon>
        <taxon>Burkholderiales</taxon>
        <taxon>Comamonadaceae</taxon>
        <taxon>Ramlibacter</taxon>
    </lineage>
</organism>
<name>A0A848H2W0_9BURK</name>
<feature type="domain" description="Fe/B12 periplasmic-binding" evidence="3">
    <location>
        <begin position="40"/>
        <end position="285"/>
    </location>
</feature>
<comment type="caution">
    <text evidence="4">The sequence shown here is derived from an EMBL/GenBank/DDBJ whole genome shotgun (WGS) entry which is preliminary data.</text>
</comment>
<dbReference type="InterPro" id="IPR054828">
    <property type="entry name" value="Vit_B12_bind_prot"/>
</dbReference>
<feature type="chain" id="PRO_5032574297" evidence="2">
    <location>
        <begin position="21"/>
        <end position="287"/>
    </location>
</feature>
<accession>A0A848H2W0</accession>
<proteinExistence type="predicted"/>
<dbReference type="InterPro" id="IPR050902">
    <property type="entry name" value="ABC_Transporter_SBP"/>
</dbReference>
<keyword evidence="1 2" id="KW-0732">Signal</keyword>
<dbReference type="PANTHER" id="PTHR30535">
    <property type="entry name" value="VITAMIN B12-BINDING PROTEIN"/>
    <property type="match status" value="1"/>
</dbReference>
<evidence type="ECO:0000313" key="5">
    <source>
        <dbReference type="Proteomes" id="UP000541185"/>
    </source>
</evidence>
<protein>
    <submittedName>
        <fullName evidence="4">ABC transporter substrate-binding protein</fullName>
    </submittedName>
</protein>
<dbReference type="SUPFAM" id="SSF53807">
    <property type="entry name" value="Helical backbone' metal receptor"/>
    <property type="match status" value="1"/>
</dbReference>
<keyword evidence="5" id="KW-1185">Reference proteome</keyword>
<feature type="signal peptide" evidence="2">
    <location>
        <begin position="1"/>
        <end position="20"/>
    </location>
</feature>
<dbReference type="PROSITE" id="PS50983">
    <property type="entry name" value="FE_B12_PBP"/>
    <property type="match status" value="1"/>
</dbReference>
<dbReference type="RefSeq" id="WP_169419385.1">
    <property type="nucleotide sequence ID" value="NZ_JABBFX010000001.1"/>
</dbReference>
<reference evidence="4 5" key="1">
    <citation type="submission" date="2020-04" db="EMBL/GenBank/DDBJ databases">
        <title>Ramlibacter sp. G-1-2-2 isolated from soil.</title>
        <authorList>
            <person name="Dahal R.H."/>
        </authorList>
    </citation>
    <scope>NUCLEOTIDE SEQUENCE [LARGE SCALE GENOMIC DNA]</scope>
    <source>
        <strain evidence="4 5">G-1-2-2</strain>
    </source>
</reference>
<dbReference type="Gene3D" id="3.40.50.1980">
    <property type="entry name" value="Nitrogenase molybdenum iron protein domain"/>
    <property type="match status" value="2"/>
</dbReference>